<comment type="caution">
    <text evidence="2">The sequence shown here is derived from an EMBL/GenBank/DDBJ whole genome shotgun (WGS) entry which is preliminary data.</text>
</comment>
<dbReference type="EMBL" id="PQXI01000050">
    <property type="protein sequence ID" value="TGO26974.1"/>
    <property type="molecule type" value="Genomic_DNA"/>
</dbReference>
<proteinExistence type="predicted"/>
<name>A0A4Z1FQD7_9HELO</name>
<feature type="region of interest" description="Disordered" evidence="1">
    <location>
        <begin position="1"/>
        <end position="20"/>
    </location>
</feature>
<feature type="compositionally biased region" description="Basic and acidic residues" evidence="1">
    <location>
        <begin position="226"/>
        <end position="237"/>
    </location>
</feature>
<keyword evidence="3" id="KW-1185">Reference proteome</keyword>
<evidence type="ECO:0000313" key="2">
    <source>
        <dbReference type="EMBL" id="TGO26974.1"/>
    </source>
</evidence>
<feature type="region of interest" description="Disordered" evidence="1">
    <location>
        <begin position="159"/>
        <end position="183"/>
    </location>
</feature>
<evidence type="ECO:0000313" key="3">
    <source>
        <dbReference type="Proteomes" id="UP000297910"/>
    </source>
</evidence>
<evidence type="ECO:0000256" key="1">
    <source>
        <dbReference type="SAM" id="MobiDB-lite"/>
    </source>
</evidence>
<reference evidence="2 3" key="1">
    <citation type="submission" date="2017-12" db="EMBL/GenBank/DDBJ databases">
        <title>Comparative genomics of Botrytis spp.</title>
        <authorList>
            <person name="Valero-Jimenez C.A."/>
            <person name="Tapia P."/>
            <person name="Veloso J."/>
            <person name="Silva-Moreno E."/>
            <person name="Staats M."/>
            <person name="Valdes J.H."/>
            <person name="Van Kan J.A.L."/>
        </authorList>
    </citation>
    <scope>NUCLEOTIDE SEQUENCE [LARGE SCALE GENOMIC DNA]</scope>
    <source>
        <strain evidence="2 3">Bp0003</strain>
    </source>
</reference>
<accession>A0A4Z1FQD7</accession>
<sequence>MTDLNKSASEPLAQRAVSEQPAQELGFDNELIRFAVFHTNGSIWEAADVLYGFESRPDKGNAVGLLEFALWISENDQIKALKILARLTHDAVEFRSGTPARSDMQKTPISIKSVEKSNNETTQKQSTLEEVMKEMAESAEGASTIANAVEEAKATLPSNKSASIVRSGEGPTSSWSPGLQSHQSKSKQLASLWKRDIRSATRLPAQKTTMSERQHFRMSNNIQDNKTQKATDPTDSKGKMVATAIQTETIIATPTVSSHTQSKAFTAAIKKEVIDVRTATSNPQKSASCRGIKRKLEIIEISDDDGDGDGAADVNRHDLIHLKKENNATENIAAEDASAKGDLIDDSLTDKDLYVNFYDSTDEQEPNLLPLVNEGVWRSKKMTWADELFQKSKFHIRVSGHSSPHHAKCFKEAFKRKQR</sequence>
<gene>
    <name evidence="2" type="ORF">BPAE_0050g00060</name>
</gene>
<protein>
    <submittedName>
        <fullName evidence="2">Uncharacterized protein</fullName>
    </submittedName>
</protein>
<organism evidence="2 3">
    <name type="scientific">Botrytis paeoniae</name>
    <dbReference type="NCBI Taxonomy" id="278948"/>
    <lineage>
        <taxon>Eukaryota</taxon>
        <taxon>Fungi</taxon>
        <taxon>Dikarya</taxon>
        <taxon>Ascomycota</taxon>
        <taxon>Pezizomycotina</taxon>
        <taxon>Leotiomycetes</taxon>
        <taxon>Helotiales</taxon>
        <taxon>Sclerotiniaceae</taxon>
        <taxon>Botrytis</taxon>
    </lineage>
</organism>
<dbReference type="AlphaFoldDB" id="A0A4Z1FQD7"/>
<dbReference type="Proteomes" id="UP000297910">
    <property type="component" value="Unassembled WGS sequence"/>
</dbReference>
<feature type="region of interest" description="Disordered" evidence="1">
    <location>
        <begin position="205"/>
        <end position="237"/>
    </location>
</feature>
<feature type="compositionally biased region" description="Polar residues" evidence="1">
    <location>
        <begin position="216"/>
        <end position="225"/>
    </location>
</feature>